<protein>
    <submittedName>
        <fullName evidence="1">Dihydroorotase</fullName>
    </submittedName>
</protein>
<dbReference type="EMBL" id="BQNJ01000001">
    <property type="protein sequence ID" value="GKH01512.1"/>
    <property type="molecule type" value="Genomic_DNA"/>
</dbReference>
<dbReference type="GeneID" id="93152338"/>
<gene>
    <name evidence="1" type="ORF">CE91St55_34930</name>
</gene>
<proteinExistence type="predicted"/>
<dbReference type="PANTHER" id="PTHR11647:SF1">
    <property type="entry name" value="COLLAPSIN RESPONSE MEDIATOR PROTEIN"/>
    <property type="match status" value="1"/>
</dbReference>
<dbReference type="PANTHER" id="PTHR11647">
    <property type="entry name" value="HYDRANTOINASE/DIHYDROPYRIMIDINASE FAMILY MEMBER"/>
    <property type="match status" value="1"/>
</dbReference>
<organism evidence="1 2">
    <name type="scientific">Hungatella hathewayi</name>
    <dbReference type="NCBI Taxonomy" id="154046"/>
    <lineage>
        <taxon>Bacteria</taxon>
        <taxon>Bacillati</taxon>
        <taxon>Bacillota</taxon>
        <taxon>Clostridia</taxon>
        <taxon>Lachnospirales</taxon>
        <taxon>Lachnospiraceae</taxon>
        <taxon>Hungatella</taxon>
    </lineage>
</organism>
<sequence>MRTLIKNGLVYDGSGDKPFRKDILIRNGVIEAVTENTETAGTEAPPADSGGLEVIDAKGLVVTPGFIDTHRHCDIDALYNPEFGRLEMAQGLTTVIGGNCGLAPIPAPKKYRRAIYDFIEPCLGIAPEEMALERFSDYLEELGKRDLPLHVGSLIATGTLKAAIKGYGKGPFTGPEMEQAKAYIREGLEAGAAGLSMGIMYQPECYSARAEIQELISAAAPFGRPLACHIRGEGDNLVSSVKEVIEVTGAAGVPLNISHFKATGVKNWGSEIYKAIELIDAARAAGQDVTVDFYPYCGGSTTLISLLPPAVMEDSVEMTLKKLGTERGKEELRREIYREHTGWDNMVTAIGWERILLSSVTKEANRKFTGKNFREAASLAGYEEPADFCSDLLAEEQGKVGIIVLSMSQEDVDTVARLPYSMVISDSLYGVSDCPHPRLYGSFPKIIREYVRERGVLTMEEAVKKMTLLPAKRLSLEGRGMIKEGYHADINVFDPEKVRDYAVYENPKQLCSGFRMIMVDGTIAVSDDLLLKRNCGSVIKL</sequence>
<dbReference type="InterPro" id="IPR011059">
    <property type="entry name" value="Metal-dep_hydrolase_composite"/>
</dbReference>
<dbReference type="Gene3D" id="2.30.40.10">
    <property type="entry name" value="Urease, subunit C, domain 1"/>
    <property type="match status" value="1"/>
</dbReference>
<dbReference type="InterPro" id="IPR032466">
    <property type="entry name" value="Metal_Hydrolase"/>
</dbReference>
<dbReference type="Gene3D" id="3.30.1490.130">
    <property type="entry name" value="D-aminoacylase. Domain 3"/>
    <property type="match status" value="1"/>
</dbReference>
<dbReference type="InterPro" id="IPR023100">
    <property type="entry name" value="D-aminoacylase_insert_dom_sf"/>
</dbReference>
<reference evidence="1" key="1">
    <citation type="submission" date="2022-01" db="EMBL/GenBank/DDBJ databases">
        <title>Novel bile acid biosynthetic pathways are enriched in the microbiome of centenarians.</title>
        <authorList>
            <person name="Sato Y."/>
            <person name="Atarashi K."/>
            <person name="Plichta R.D."/>
            <person name="Arai Y."/>
            <person name="Sasajima S."/>
            <person name="Kearney M.S."/>
            <person name="Suda W."/>
            <person name="Takeshita K."/>
            <person name="Sasaki T."/>
            <person name="Okamoto S."/>
            <person name="Skelly N.A."/>
            <person name="Okamura Y."/>
            <person name="Vlamakis H."/>
            <person name="Li Y."/>
            <person name="Tanoue T."/>
            <person name="Takei H."/>
            <person name="Nittono H."/>
            <person name="Narushima S."/>
            <person name="Irie J."/>
            <person name="Itoh H."/>
            <person name="Moriya K."/>
            <person name="Sugiura Y."/>
            <person name="Suematsu M."/>
            <person name="Moritoki N."/>
            <person name="Shibata S."/>
            <person name="Littman R.D."/>
            <person name="Fischbach A.M."/>
            <person name="Uwamino Y."/>
            <person name="Inoue T."/>
            <person name="Honda A."/>
            <person name="Hattori M."/>
            <person name="Murai T."/>
            <person name="Xavier J.R."/>
            <person name="Hirose N."/>
            <person name="Honda K."/>
        </authorList>
    </citation>
    <scope>NUCLEOTIDE SEQUENCE</scope>
    <source>
        <strain evidence="1">CE91-St55</strain>
    </source>
</reference>
<dbReference type="RefSeq" id="WP_006771030.1">
    <property type="nucleotide sequence ID" value="NZ_BQNJ01000001.1"/>
</dbReference>
<dbReference type="SUPFAM" id="SSF51338">
    <property type="entry name" value="Composite domain of metallo-dependent hydrolases"/>
    <property type="match status" value="1"/>
</dbReference>
<dbReference type="GO" id="GO:0016811">
    <property type="term" value="F:hydrolase activity, acting on carbon-nitrogen (but not peptide) bonds, in linear amides"/>
    <property type="evidence" value="ECO:0007669"/>
    <property type="project" value="InterPro"/>
</dbReference>
<evidence type="ECO:0000313" key="2">
    <source>
        <dbReference type="Proteomes" id="UP001055091"/>
    </source>
</evidence>
<dbReference type="AlphaFoldDB" id="A0A413X907"/>
<accession>A0A413X907</accession>
<evidence type="ECO:0000313" key="1">
    <source>
        <dbReference type="EMBL" id="GKH01512.1"/>
    </source>
</evidence>
<dbReference type="InterPro" id="IPR050378">
    <property type="entry name" value="Metallo-dep_Hydrolases_sf"/>
</dbReference>
<dbReference type="Proteomes" id="UP001055091">
    <property type="component" value="Unassembled WGS sequence"/>
</dbReference>
<dbReference type="SUPFAM" id="SSF51556">
    <property type="entry name" value="Metallo-dependent hydrolases"/>
    <property type="match status" value="1"/>
</dbReference>
<dbReference type="InterPro" id="IPR013108">
    <property type="entry name" value="Amidohydro_3"/>
</dbReference>
<comment type="caution">
    <text evidence="1">The sequence shown here is derived from an EMBL/GenBank/DDBJ whole genome shotgun (WGS) entry which is preliminary data.</text>
</comment>
<name>A0A413X907_9FIRM</name>
<dbReference type="Pfam" id="PF07969">
    <property type="entry name" value="Amidohydro_3"/>
    <property type="match status" value="2"/>
</dbReference>
<dbReference type="Gene3D" id="3.20.20.140">
    <property type="entry name" value="Metal-dependent hydrolases"/>
    <property type="match status" value="1"/>
</dbReference>